<dbReference type="SUPFAM" id="SSF53448">
    <property type="entry name" value="Nucleotide-diphospho-sugar transferases"/>
    <property type="match status" value="1"/>
</dbReference>
<evidence type="ECO:0000259" key="2">
    <source>
        <dbReference type="Pfam" id="PF00535"/>
    </source>
</evidence>
<dbReference type="PANTHER" id="PTHR22916:SF3">
    <property type="entry name" value="UDP-GLCNAC:BETAGAL BETA-1,3-N-ACETYLGLUCOSAMINYLTRANSFERASE-LIKE PROTEIN 1"/>
    <property type="match status" value="1"/>
</dbReference>
<comment type="similarity">
    <text evidence="1">Belongs to the glycosyltransferase 2 family.</text>
</comment>
<name>J8AIX8_BACCE</name>
<dbReference type="GO" id="GO:0016758">
    <property type="term" value="F:hexosyltransferase activity"/>
    <property type="evidence" value="ECO:0007669"/>
    <property type="project" value="UniProtKB-ARBA"/>
</dbReference>
<proteinExistence type="inferred from homology"/>
<evidence type="ECO:0000256" key="1">
    <source>
        <dbReference type="ARBA" id="ARBA00006739"/>
    </source>
</evidence>
<reference evidence="3 4" key="1">
    <citation type="submission" date="2012-04" db="EMBL/GenBank/DDBJ databases">
        <title>The Genome Sequence of Bacillus cereus HuA4-10.</title>
        <authorList>
            <consortium name="The Broad Institute Genome Sequencing Platform"/>
            <consortium name="The Broad Institute Genome Sequencing Center for Infectious Disease"/>
            <person name="Feldgarden M."/>
            <person name="Van der Auwera G.A."/>
            <person name="Mahillon J."/>
            <person name="Duprez V."/>
            <person name="Timmery S."/>
            <person name="Mattelet C."/>
            <person name="Dierick K."/>
            <person name="Sun M."/>
            <person name="Yu Z."/>
            <person name="Zhu L."/>
            <person name="Hu X."/>
            <person name="Shank E.B."/>
            <person name="Swiecicka I."/>
            <person name="Hansen B.M."/>
            <person name="Andrup L."/>
            <person name="Young S.K."/>
            <person name="Zeng Q."/>
            <person name="Gargeya S."/>
            <person name="Fitzgerald M."/>
            <person name="Haas B."/>
            <person name="Abouelleil A."/>
            <person name="Alvarado L."/>
            <person name="Arachchi H.M."/>
            <person name="Berlin A."/>
            <person name="Chapman S.B."/>
            <person name="Goldberg J."/>
            <person name="Griggs A."/>
            <person name="Gujja S."/>
            <person name="Hansen M."/>
            <person name="Howarth C."/>
            <person name="Imamovic A."/>
            <person name="Larimer J."/>
            <person name="McCowen C."/>
            <person name="Montmayeur A."/>
            <person name="Murphy C."/>
            <person name="Neiman D."/>
            <person name="Pearson M."/>
            <person name="Priest M."/>
            <person name="Roberts A."/>
            <person name="Saif S."/>
            <person name="Shea T."/>
            <person name="Sisk P."/>
            <person name="Sykes S."/>
            <person name="Wortman J."/>
            <person name="Nusbaum C."/>
            <person name="Birren B."/>
        </authorList>
    </citation>
    <scope>NUCLEOTIDE SEQUENCE [LARGE SCALE GENOMIC DNA]</scope>
    <source>
        <strain evidence="3 4">HuA4-10</strain>
    </source>
</reference>
<dbReference type="Gene3D" id="3.90.550.10">
    <property type="entry name" value="Spore Coat Polysaccharide Biosynthesis Protein SpsA, Chain A"/>
    <property type="match status" value="1"/>
</dbReference>
<evidence type="ECO:0000313" key="3">
    <source>
        <dbReference type="EMBL" id="EJQ81623.1"/>
    </source>
</evidence>
<organism evidence="3 4">
    <name type="scientific">Bacillus cereus HuA4-10</name>
    <dbReference type="NCBI Taxonomy" id="1053206"/>
    <lineage>
        <taxon>Bacteria</taxon>
        <taxon>Bacillati</taxon>
        <taxon>Bacillota</taxon>
        <taxon>Bacilli</taxon>
        <taxon>Bacillales</taxon>
        <taxon>Bacillaceae</taxon>
        <taxon>Bacillus</taxon>
        <taxon>Bacillus cereus group</taxon>
    </lineage>
</organism>
<feature type="domain" description="Glycosyltransferase 2-like" evidence="2">
    <location>
        <begin position="5"/>
        <end position="143"/>
    </location>
</feature>
<dbReference type="InterPro" id="IPR029044">
    <property type="entry name" value="Nucleotide-diphossugar_trans"/>
</dbReference>
<dbReference type="EMBL" id="AHEA01000018">
    <property type="protein sequence ID" value="EJQ81623.1"/>
    <property type="molecule type" value="Genomic_DNA"/>
</dbReference>
<protein>
    <recommendedName>
        <fullName evidence="2">Glycosyltransferase 2-like domain-containing protein</fullName>
    </recommendedName>
</protein>
<dbReference type="InterPro" id="IPR001173">
    <property type="entry name" value="Glyco_trans_2-like"/>
</dbReference>
<gene>
    <name evidence="3" type="ORF">IGC_01862</name>
</gene>
<dbReference type="Proteomes" id="UP000006977">
    <property type="component" value="Unassembled WGS sequence"/>
</dbReference>
<comment type="caution">
    <text evidence="3">The sequence shown here is derived from an EMBL/GenBank/DDBJ whole genome shotgun (WGS) entry which is preliminary data.</text>
</comment>
<dbReference type="RefSeq" id="WP_002146218.1">
    <property type="nucleotide sequence ID" value="NZ_JH792148.1"/>
</dbReference>
<dbReference type="HOGENOM" id="CLU_074336_0_0_9"/>
<dbReference type="PANTHER" id="PTHR22916">
    <property type="entry name" value="GLYCOSYLTRANSFERASE"/>
    <property type="match status" value="1"/>
</dbReference>
<dbReference type="CDD" id="cd00761">
    <property type="entry name" value="Glyco_tranf_GTA_type"/>
    <property type="match status" value="1"/>
</dbReference>
<dbReference type="AlphaFoldDB" id="J8AIX8"/>
<accession>J8AIX8</accession>
<sequence>MENLTIFTPTYNRAYCLANCYESLKRQTCKNFVWLIIDDGSSDNTKELVNNWIFEGHIKIRYHWQPNQGMHGAHNTAYGLIETELNVCIDSDDYMPDDAVEKIISFWNSYGSDEVSGIIGLDLYTDGQIIGSNLPKNLKRSTLFDLYNKHSVTGDKKLVYRTELTKRYPYPIFKNEKYVGLAYKYYMLDQQYEMLLMNEALCYVEYMADGSSMNMLNQYRKNPRGFAFYRKELMKLPFTNRVFKYRQAVHYVSSSFIARNRRFIQESPCKGLTLCALPFGAILYSYITMKTRMKSKHIGV</sequence>
<evidence type="ECO:0000313" key="4">
    <source>
        <dbReference type="Proteomes" id="UP000006977"/>
    </source>
</evidence>
<dbReference type="Pfam" id="PF00535">
    <property type="entry name" value="Glycos_transf_2"/>
    <property type="match status" value="1"/>
</dbReference>
<dbReference type="PATRIC" id="fig|1053206.3.peg.1889"/>